<reference evidence="6" key="1">
    <citation type="submission" date="2020-11" db="EMBL/GenBank/DDBJ databases">
        <authorList>
            <person name="Tran Van P."/>
        </authorList>
    </citation>
    <scope>NUCLEOTIDE SEQUENCE</scope>
</reference>
<keyword evidence="4" id="KW-0804">Transcription</keyword>
<protein>
    <recommendedName>
        <fullName evidence="8">Mediator complex subunit 27</fullName>
    </recommendedName>
</protein>
<name>A0A7R8XHB1_9CRUS</name>
<dbReference type="OrthoDB" id="1868004at2759"/>
<proteinExistence type="inferred from homology"/>
<dbReference type="Pfam" id="PF11571">
    <property type="entry name" value="Med27"/>
    <property type="match status" value="1"/>
</dbReference>
<comment type="similarity">
    <text evidence="2">Belongs to the Mediator complex subunit 27 family.</text>
</comment>
<gene>
    <name evidence="6" type="ORF">DSTB1V02_LOCUS5935</name>
</gene>
<accession>A0A7R8XHB1</accession>
<evidence type="ECO:0000313" key="6">
    <source>
        <dbReference type="EMBL" id="CAD7246072.1"/>
    </source>
</evidence>
<dbReference type="GO" id="GO:0016592">
    <property type="term" value="C:mediator complex"/>
    <property type="evidence" value="ECO:0007669"/>
    <property type="project" value="InterPro"/>
</dbReference>
<dbReference type="PANTHER" id="PTHR13130">
    <property type="entry name" value="34 KDA TRANSCRIPTIONAL CO-ACTIVATOR-RELATED"/>
    <property type="match status" value="1"/>
</dbReference>
<dbReference type="GO" id="GO:0003713">
    <property type="term" value="F:transcription coactivator activity"/>
    <property type="evidence" value="ECO:0007669"/>
    <property type="project" value="TreeGrafter"/>
</dbReference>
<keyword evidence="3" id="KW-0805">Transcription regulation</keyword>
<evidence type="ECO:0000256" key="1">
    <source>
        <dbReference type="ARBA" id="ARBA00004123"/>
    </source>
</evidence>
<dbReference type="Proteomes" id="UP000677054">
    <property type="component" value="Unassembled WGS sequence"/>
</dbReference>
<evidence type="ECO:0000256" key="4">
    <source>
        <dbReference type="ARBA" id="ARBA00023163"/>
    </source>
</evidence>
<evidence type="ECO:0000256" key="2">
    <source>
        <dbReference type="ARBA" id="ARBA00008048"/>
    </source>
</evidence>
<evidence type="ECO:0008006" key="8">
    <source>
        <dbReference type="Google" id="ProtNLM"/>
    </source>
</evidence>
<dbReference type="PANTHER" id="PTHR13130:SF4">
    <property type="entry name" value="MEDIATOR OF RNA POLYMERASE II TRANSCRIPTION SUBUNIT 27"/>
    <property type="match status" value="1"/>
</dbReference>
<keyword evidence="7" id="KW-1185">Reference proteome</keyword>
<organism evidence="6">
    <name type="scientific">Darwinula stevensoni</name>
    <dbReference type="NCBI Taxonomy" id="69355"/>
    <lineage>
        <taxon>Eukaryota</taxon>
        <taxon>Metazoa</taxon>
        <taxon>Ecdysozoa</taxon>
        <taxon>Arthropoda</taxon>
        <taxon>Crustacea</taxon>
        <taxon>Oligostraca</taxon>
        <taxon>Ostracoda</taxon>
        <taxon>Podocopa</taxon>
        <taxon>Podocopida</taxon>
        <taxon>Darwinulocopina</taxon>
        <taxon>Darwinuloidea</taxon>
        <taxon>Darwinulidae</taxon>
        <taxon>Darwinula</taxon>
    </lineage>
</organism>
<dbReference type="EMBL" id="LR900545">
    <property type="protein sequence ID" value="CAD7246072.1"/>
    <property type="molecule type" value="Genomic_DNA"/>
</dbReference>
<dbReference type="EMBL" id="CAJPEV010001028">
    <property type="protein sequence ID" value="CAG0890265.1"/>
    <property type="molecule type" value="Genomic_DNA"/>
</dbReference>
<keyword evidence="5" id="KW-0539">Nucleus</keyword>
<evidence type="ECO:0000256" key="5">
    <source>
        <dbReference type="ARBA" id="ARBA00023242"/>
    </source>
</evidence>
<comment type="subcellular location">
    <subcellularLocation>
        <location evidence="1">Nucleus</location>
    </subcellularLocation>
</comment>
<dbReference type="AlphaFoldDB" id="A0A7R8XHB1"/>
<dbReference type="GO" id="GO:0006357">
    <property type="term" value="P:regulation of transcription by RNA polymerase II"/>
    <property type="evidence" value="ECO:0007669"/>
    <property type="project" value="TreeGrafter"/>
</dbReference>
<evidence type="ECO:0000256" key="3">
    <source>
        <dbReference type="ARBA" id="ARBA00023015"/>
    </source>
</evidence>
<evidence type="ECO:0000313" key="7">
    <source>
        <dbReference type="Proteomes" id="UP000677054"/>
    </source>
</evidence>
<dbReference type="InterPro" id="IPR021627">
    <property type="entry name" value="Mediator_Med27"/>
</dbReference>
<sequence>MGDISFEQSPLQVTLKALRNLRSTVSDVFTHLGSGLSRVHGDETQEKNFLQDLQQILQKVEVRLRDLEVAANNLSPPASGYLHLGSSGYLGQDPAHEKTLLFNQLVQSYGWTDKITLSRVLKAIVIFKGLMIEWVVVRGLEEPTVDEDGLLDPWTPSCHLVFRKVTDNANAAMLHYFSPMMPELAVKSFMTWFHSYVKLFSDVCKKCQRHLHHNMPPTWRDFRVLDPYHEDCKPLL</sequence>